<evidence type="ECO:0000313" key="6">
    <source>
        <dbReference type="Proteomes" id="UP000187209"/>
    </source>
</evidence>
<dbReference type="GO" id="GO:0046952">
    <property type="term" value="P:ketone body catabolic process"/>
    <property type="evidence" value="ECO:0007669"/>
    <property type="project" value="InterPro"/>
</dbReference>
<dbReference type="PANTHER" id="PTHR13707">
    <property type="entry name" value="KETOACID-COENZYME A TRANSFERASE"/>
    <property type="match status" value="1"/>
</dbReference>
<dbReference type="AlphaFoldDB" id="A0A1R2C6B4"/>
<evidence type="ECO:0000256" key="2">
    <source>
        <dbReference type="ARBA" id="ARBA00022679"/>
    </source>
</evidence>
<comment type="pathway">
    <text evidence="3">Ketone metabolism; succinyl-CoA degradation; acetoacetyl-CoA from succinyl-CoA: step 1/1.</text>
</comment>
<keyword evidence="3" id="KW-0496">Mitochondrion</keyword>
<proteinExistence type="inferred from homology"/>
<dbReference type="InterPro" id="IPR012792">
    <property type="entry name" value="3-oxoacid_CoA-transf_A"/>
</dbReference>
<dbReference type="SUPFAM" id="SSF100950">
    <property type="entry name" value="NagB/RpiA/CoA transferase-like"/>
    <property type="match status" value="2"/>
</dbReference>
<comment type="catalytic activity">
    <reaction evidence="3">
        <text>a 3-oxo acid + succinyl-CoA = a 3-oxoacyl-CoA + succinate</text>
        <dbReference type="Rhea" id="RHEA:24564"/>
        <dbReference type="ChEBI" id="CHEBI:30031"/>
        <dbReference type="ChEBI" id="CHEBI:35973"/>
        <dbReference type="ChEBI" id="CHEBI:57292"/>
        <dbReference type="ChEBI" id="CHEBI:90726"/>
        <dbReference type="EC" id="2.8.3.5"/>
    </reaction>
</comment>
<keyword evidence="6" id="KW-1185">Reference proteome</keyword>
<dbReference type="Pfam" id="PF01144">
    <property type="entry name" value="CoA_trans"/>
    <property type="match status" value="2"/>
</dbReference>
<dbReference type="NCBIfam" id="TIGR02428">
    <property type="entry name" value="pcaJ_scoB_fam"/>
    <property type="match status" value="1"/>
</dbReference>
<organism evidence="5 6">
    <name type="scientific">Stentor coeruleus</name>
    <dbReference type="NCBI Taxonomy" id="5963"/>
    <lineage>
        <taxon>Eukaryota</taxon>
        <taxon>Sar</taxon>
        <taxon>Alveolata</taxon>
        <taxon>Ciliophora</taxon>
        <taxon>Postciliodesmatophora</taxon>
        <taxon>Heterotrichea</taxon>
        <taxon>Heterotrichida</taxon>
        <taxon>Stentoridae</taxon>
        <taxon>Stentor</taxon>
    </lineage>
</organism>
<dbReference type="OrthoDB" id="1933379at2759"/>
<dbReference type="PANTHER" id="PTHR13707:SF60">
    <property type="entry name" value="ACETATE COA-TRANSFERASE SUBUNIT ALPHA"/>
    <property type="match status" value="1"/>
</dbReference>
<dbReference type="InterPro" id="IPR004165">
    <property type="entry name" value="CoA_trans_fam_I"/>
</dbReference>
<evidence type="ECO:0000256" key="3">
    <source>
        <dbReference type="PIRNR" id="PIRNR000858"/>
    </source>
</evidence>
<dbReference type="Proteomes" id="UP000187209">
    <property type="component" value="Unassembled WGS sequence"/>
</dbReference>
<dbReference type="NCBIfam" id="TIGR02429">
    <property type="entry name" value="pcaI_scoA_fam"/>
    <property type="match status" value="1"/>
</dbReference>
<comment type="function">
    <text evidence="3">Key enzyme for ketone body catabolism. Transfers the CoA moiety from succinate to acetoacetate. Formation of the enzyme-CoA intermediate proceeds via an unstable anhydride species formed between the carboxylate groups of the enzyme and substrate.</text>
</comment>
<protein>
    <recommendedName>
        <fullName evidence="3">Succinyl-CoA:3-ketoacid-coenzyme A transferase</fullName>
        <ecNumber evidence="3">2.8.3.5</ecNumber>
    </recommendedName>
</protein>
<accession>A0A1R2C6B4</accession>
<keyword evidence="2 3" id="KW-0808">Transferase</keyword>
<evidence type="ECO:0000256" key="4">
    <source>
        <dbReference type="PIRSR" id="PIRSR000858-1"/>
    </source>
</evidence>
<dbReference type="EC" id="2.8.3.5" evidence="3"/>
<evidence type="ECO:0000256" key="1">
    <source>
        <dbReference type="ARBA" id="ARBA00007154"/>
    </source>
</evidence>
<dbReference type="PIRSF" id="PIRSF000858">
    <property type="entry name" value="SCOT-t"/>
    <property type="match status" value="1"/>
</dbReference>
<comment type="similarity">
    <text evidence="1 3">Belongs to the 3-oxoacid CoA-transferase family.</text>
</comment>
<dbReference type="EMBL" id="MPUH01000268">
    <property type="protein sequence ID" value="OMJ84465.1"/>
    <property type="molecule type" value="Genomic_DNA"/>
</dbReference>
<evidence type="ECO:0000313" key="5">
    <source>
        <dbReference type="EMBL" id="OMJ84465.1"/>
    </source>
</evidence>
<dbReference type="InterPro" id="IPR037171">
    <property type="entry name" value="NagB/RpiA_transferase-like"/>
</dbReference>
<comment type="caution">
    <text evidence="5">The sequence shown here is derived from an EMBL/GenBank/DDBJ whole genome shotgun (WGS) entry which is preliminary data.</text>
</comment>
<reference evidence="5 6" key="1">
    <citation type="submission" date="2016-11" db="EMBL/GenBank/DDBJ databases">
        <title>The macronuclear genome of Stentor coeruleus: a giant cell with tiny introns.</title>
        <authorList>
            <person name="Slabodnick M."/>
            <person name="Ruby J.G."/>
            <person name="Reiff S.B."/>
            <person name="Swart E.C."/>
            <person name="Gosai S."/>
            <person name="Prabakaran S."/>
            <person name="Witkowska E."/>
            <person name="Larue G.E."/>
            <person name="Fisher S."/>
            <person name="Freeman R.M."/>
            <person name="Gunawardena J."/>
            <person name="Chu W."/>
            <person name="Stover N.A."/>
            <person name="Gregory B.D."/>
            <person name="Nowacki M."/>
            <person name="Derisi J."/>
            <person name="Roy S.W."/>
            <person name="Marshall W.F."/>
            <person name="Sood P."/>
        </authorList>
    </citation>
    <scope>NUCLEOTIDE SEQUENCE [LARGE SCALE GENOMIC DNA]</scope>
    <source>
        <strain evidence="5">WM001</strain>
    </source>
</reference>
<dbReference type="UniPathway" id="UPA00929">
    <property type="reaction ID" value="UER00894"/>
</dbReference>
<dbReference type="InterPro" id="IPR014388">
    <property type="entry name" value="3-oxoacid_CoA-transferase"/>
</dbReference>
<dbReference type="GO" id="GO:0008260">
    <property type="term" value="F:succinyl-CoA:3-oxo-acid CoA-transferase activity"/>
    <property type="evidence" value="ECO:0007669"/>
    <property type="project" value="UniProtKB-EC"/>
</dbReference>
<dbReference type="SMART" id="SM00882">
    <property type="entry name" value="CoA_trans"/>
    <property type="match status" value="2"/>
</dbReference>
<sequence>MFKCLRRFATKIYDSSEAAVEDVSSGSTILISGFGLCGVPENLLRAIHKKRLNDLKVFTNTSGTNQFGPGMLIKDHQVSAIHTSYLGGNDELERQYLNGEIELDLIPQGSLAERFRAGAVGISAFYTHTGAGSLVEEGGFPMKFARGGKAVEKYSVPRETKIYGGEKFLLEKAITGDYGIIKAWKADTMGNLVFRKTARNFNPDIAGAAKVTIAEVEEIVPAGELNPDDIHTPGILVQRLVKGEYFDKPIERLALNRGAGIQLPGTPEQIRKREVIAKRAAKEVKDGMFVNLGIGMPTLVPNYVPKDIKIILHGENGLLGIGPYPKEGEQDADLINAGKETITMISGASVFSSSLSFTMVRGNHLDLTILGGLQVSQNGDLANWIVPGKMIKGMGGAMDLVGSHSKCIVCMEHTSKGAPKILPKCTLPVTTKSVVRLLVTDLAVFEFRKDTGMTLIEIHESTDLETVKKSTTAKFHISSDLKPMQQ</sequence>
<name>A0A1R2C6B4_9CILI</name>
<gene>
    <name evidence="5" type="ORF">SteCoe_14419</name>
</gene>
<dbReference type="InterPro" id="IPR012791">
    <property type="entry name" value="3-oxoacid_CoA-transf_B"/>
</dbReference>
<dbReference type="Gene3D" id="3.40.1080.10">
    <property type="entry name" value="Glutaconate Coenzyme A-transferase"/>
    <property type="match status" value="2"/>
</dbReference>
<feature type="active site" description="5-glutamyl coenzyme A thioester intermediate" evidence="4">
    <location>
        <position position="315"/>
    </location>
</feature>